<accession>A0A951MA32</accession>
<sequence length="300" mass="35015">MTCSIFLATIVSTSEQCCKFVLNHPISKISRMDKFSCLMSFYKKDNPKYFEDALESLHKQTLKASEIVLIQDGEISGELESIVIKWEKVLPIRRIINEENLGLGYSLKLGLEACSEKIVARMDADDIAHPKRFEMQLNYLKNNPQISVVGSWIAEFSAELDNINTYRTLPSEPEVLYKFAKKRCPLNHPTVMYRKEDVLFVGSYDNFRFQQDYHLWGRLLNSGFKIANIPTVLLFMRANNELFGRRGGLEYFKNEVAVQKDFLKIGFISEVEYLRNYFIRGTVRVMPIILRKYFYQHVLR</sequence>
<dbReference type="AlphaFoldDB" id="A0A951MA32"/>
<comment type="caution">
    <text evidence="5">The sequence shown here is derived from an EMBL/GenBank/DDBJ whole genome shotgun (WGS) entry which is preliminary data.</text>
</comment>
<dbReference type="InterPro" id="IPR001173">
    <property type="entry name" value="Glyco_trans_2-like"/>
</dbReference>
<evidence type="ECO:0000256" key="2">
    <source>
        <dbReference type="ARBA" id="ARBA00022676"/>
    </source>
</evidence>
<evidence type="ECO:0000256" key="3">
    <source>
        <dbReference type="ARBA" id="ARBA00022679"/>
    </source>
</evidence>
<feature type="domain" description="Glycosyltransferase 2-like" evidence="4">
    <location>
        <begin position="36"/>
        <end position="181"/>
    </location>
</feature>
<dbReference type="PANTHER" id="PTHR43685">
    <property type="entry name" value="GLYCOSYLTRANSFERASE"/>
    <property type="match status" value="1"/>
</dbReference>
<proteinExistence type="inferred from homology"/>
<dbReference type="EMBL" id="RPHB01000001">
    <property type="protein sequence ID" value="MBW3466359.1"/>
    <property type="molecule type" value="Genomic_DNA"/>
</dbReference>
<reference evidence="5 6" key="1">
    <citation type="journal article" date="2020" name="Syst. Appl. Microbiol.">
        <title>Arthrospiribacter ruber gen. nov., sp. nov., a novel bacterium isolated from Arthrospira cultures.</title>
        <authorList>
            <person name="Waleron M."/>
            <person name="Misztak A."/>
            <person name="Waleron M.M."/>
            <person name="Furmaniak M."/>
            <person name="Mrozik A."/>
            <person name="Waleron K."/>
        </authorList>
    </citation>
    <scope>NUCLEOTIDE SEQUENCE [LARGE SCALE GENOMIC DNA]</scope>
    <source>
        <strain evidence="5 6">DPMB0001</strain>
    </source>
</reference>
<dbReference type="Proteomes" id="UP000727490">
    <property type="component" value="Unassembled WGS sequence"/>
</dbReference>
<dbReference type="Pfam" id="PF00535">
    <property type="entry name" value="Glycos_transf_2"/>
    <property type="match status" value="1"/>
</dbReference>
<keyword evidence="2" id="KW-0328">Glycosyltransferase</keyword>
<gene>
    <name evidence="5" type="ORF">EGN73_00840</name>
</gene>
<dbReference type="InterPro" id="IPR050834">
    <property type="entry name" value="Glycosyltransf_2"/>
</dbReference>
<dbReference type="InterPro" id="IPR029044">
    <property type="entry name" value="Nucleotide-diphossugar_trans"/>
</dbReference>
<evidence type="ECO:0000313" key="6">
    <source>
        <dbReference type="Proteomes" id="UP000727490"/>
    </source>
</evidence>
<dbReference type="SUPFAM" id="SSF53448">
    <property type="entry name" value="Nucleotide-diphospho-sugar transferases"/>
    <property type="match status" value="1"/>
</dbReference>
<evidence type="ECO:0000259" key="4">
    <source>
        <dbReference type="Pfam" id="PF00535"/>
    </source>
</evidence>
<keyword evidence="3" id="KW-0808">Transferase</keyword>
<comment type="similarity">
    <text evidence="1">Belongs to the glycosyltransferase 2 family.</text>
</comment>
<dbReference type="Gene3D" id="3.90.550.10">
    <property type="entry name" value="Spore Coat Polysaccharide Biosynthesis Protein SpsA, Chain A"/>
    <property type="match status" value="1"/>
</dbReference>
<name>A0A951MA32_9BACT</name>
<dbReference type="PANTHER" id="PTHR43685:SF5">
    <property type="entry name" value="GLYCOSYLTRANSFERASE EPSE-RELATED"/>
    <property type="match status" value="1"/>
</dbReference>
<protein>
    <submittedName>
        <fullName evidence="5">Glycosyltransferase</fullName>
    </submittedName>
</protein>
<keyword evidence="6" id="KW-1185">Reference proteome</keyword>
<evidence type="ECO:0000313" key="5">
    <source>
        <dbReference type="EMBL" id="MBW3466359.1"/>
    </source>
</evidence>
<organism evidence="5 6">
    <name type="scientific">Arthrospiribacter ruber</name>
    <dbReference type="NCBI Taxonomy" id="2487934"/>
    <lineage>
        <taxon>Bacteria</taxon>
        <taxon>Pseudomonadati</taxon>
        <taxon>Bacteroidota</taxon>
        <taxon>Cytophagia</taxon>
        <taxon>Cytophagales</taxon>
        <taxon>Cyclobacteriaceae</taxon>
        <taxon>Arthrospiribacter</taxon>
    </lineage>
</organism>
<evidence type="ECO:0000256" key="1">
    <source>
        <dbReference type="ARBA" id="ARBA00006739"/>
    </source>
</evidence>
<dbReference type="GO" id="GO:0016757">
    <property type="term" value="F:glycosyltransferase activity"/>
    <property type="evidence" value="ECO:0007669"/>
    <property type="project" value="UniProtKB-KW"/>
</dbReference>